<protein>
    <submittedName>
        <fullName evidence="2">Uncharacterized protein</fullName>
    </submittedName>
</protein>
<keyword evidence="1" id="KW-0472">Membrane</keyword>
<accession>A0A147BQK4</accession>
<sequence>QTAKLQAKPARRRPSERSEPVESILKPVYDCSAAAYIRDLSTLTARRCLIPLPLSSTRCLFHRLMAGVSTGHCLFLYLMNCICFFSDLKYWTKSYFHK</sequence>
<dbReference type="AlphaFoldDB" id="A0A147BQK4"/>
<organism evidence="2">
    <name type="scientific">Ixodes ricinus</name>
    <name type="common">Common tick</name>
    <name type="synonym">Acarus ricinus</name>
    <dbReference type="NCBI Taxonomy" id="34613"/>
    <lineage>
        <taxon>Eukaryota</taxon>
        <taxon>Metazoa</taxon>
        <taxon>Ecdysozoa</taxon>
        <taxon>Arthropoda</taxon>
        <taxon>Chelicerata</taxon>
        <taxon>Arachnida</taxon>
        <taxon>Acari</taxon>
        <taxon>Parasitiformes</taxon>
        <taxon>Ixodida</taxon>
        <taxon>Ixodoidea</taxon>
        <taxon>Ixodidae</taxon>
        <taxon>Ixodinae</taxon>
        <taxon>Ixodes</taxon>
    </lineage>
</organism>
<reference evidence="2" key="1">
    <citation type="journal article" date="2018" name="PLoS Negl. Trop. Dis.">
        <title>Sialome diversity of ticks revealed by RNAseq of single tick salivary glands.</title>
        <authorList>
            <person name="Perner J."/>
            <person name="Kropackova S."/>
            <person name="Kopacek P."/>
            <person name="Ribeiro J.M."/>
        </authorList>
    </citation>
    <scope>NUCLEOTIDE SEQUENCE</scope>
    <source>
        <strain evidence="2">Siblings of single egg batch collected in Ceske Budejovice</strain>
        <tissue evidence="2">Salivary glands</tissue>
    </source>
</reference>
<evidence type="ECO:0000313" key="2">
    <source>
        <dbReference type="EMBL" id="JAR93043.1"/>
    </source>
</evidence>
<feature type="non-terminal residue" evidence="2">
    <location>
        <position position="1"/>
    </location>
</feature>
<keyword evidence="1" id="KW-1133">Transmembrane helix</keyword>
<dbReference type="EMBL" id="GEGO01002361">
    <property type="protein sequence ID" value="JAR93043.1"/>
    <property type="molecule type" value="Transcribed_RNA"/>
</dbReference>
<keyword evidence="1" id="KW-0812">Transmembrane</keyword>
<feature type="transmembrane region" description="Helical" evidence="1">
    <location>
        <begin position="64"/>
        <end position="85"/>
    </location>
</feature>
<evidence type="ECO:0000256" key="1">
    <source>
        <dbReference type="SAM" id="Phobius"/>
    </source>
</evidence>
<name>A0A147BQK4_IXORI</name>
<proteinExistence type="predicted"/>